<sequence>MHHYLEEGKASGAPKFGTNLPTSVHPTDKQYSITQFATVFSIAKRLEELKNPRFLSETKAAEEAQSAVVKESPRIEIVTHCSKDAFMENSLSVQNTIYSSRDSLNNQTLHVCQNPASWRSQNVPKDKEDIVASSDDISENSFTVVHKAVKVSFPSL</sequence>
<dbReference type="Proteomes" id="UP000036681">
    <property type="component" value="Unplaced"/>
</dbReference>
<evidence type="ECO:0000313" key="2">
    <source>
        <dbReference type="Proteomes" id="UP000036681"/>
    </source>
</evidence>
<evidence type="ECO:0000313" key="3">
    <source>
        <dbReference type="WBParaSite" id="ALUE_0002300501-mRNA-1"/>
    </source>
</evidence>
<accession>A0A0M3IW77</accession>
<reference evidence="3" key="1">
    <citation type="submission" date="2017-02" db="UniProtKB">
        <authorList>
            <consortium name="WormBaseParasite"/>
        </authorList>
    </citation>
    <scope>IDENTIFICATION</scope>
</reference>
<feature type="region of interest" description="Disordered" evidence="1">
    <location>
        <begin position="1"/>
        <end position="21"/>
    </location>
</feature>
<proteinExistence type="predicted"/>
<name>A0A0M3IW77_ASCLU</name>
<dbReference type="AlphaFoldDB" id="A0A0M3IW77"/>
<keyword evidence="2" id="KW-1185">Reference proteome</keyword>
<evidence type="ECO:0000256" key="1">
    <source>
        <dbReference type="SAM" id="MobiDB-lite"/>
    </source>
</evidence>
<protein>
    <submittedName>
        <fullName evidence="3">Centrosomal protein 126</fullName>
    </submittedName>
</protein>
<dbReference type="WBParaSite" id="ALUE_0002300501-mRNA-1">
    <property type="protein sequence ID" value="ALUE_0002300501-mRNA-1"/>
    <property type="gene ID" value="ALUE_0002300501"/>
</dbReference>
<organism evidence="2 3">
    <name type="scientific">Ascaris lumbricoides</name>
    <name type="common">Giant roundworm</name>
    <dbReference type="NCBI Taxonomy" id="6252"/>
    <lineage>
        <taxon>Eukaryota</taxon>
        <taxon>Metazoa</taxon>
        <taxon>Ecdysozoa</taxon>
        <taxon>Nematoda</taxon>
        <taxon>Chromadorea</taxon>
        <taxon>Rhabditida</taxon>
        <taxon>Spirurina</taxon>
        <taxon>Ascaridomorpha</taxon>
        <taxon>Ascaridoidea</taxon>
        <taxon>Ascarididae</taxon>
        <taxon>Ascaris</taxon>
    </lineage>
</organism>